<dbReference type="PANTHER" id="PTHR38011">
    <property type="entry name" value="DIHYDROFOLATE REDUCTASE FAMILY PROTEIN (AFU_ORTHOLOGUE AFUA_8G06820)"/>
    <property type="match status" value="1"/>
</dbReference>
<evidence type="ECO:0000313" key="2">
    <source>
        <dbReference type="EMBL" id="GAA3585857.1"/>
    </source>
</evidence>
<reference evidence="3" key="1">
    <citation type="journal article" date="2019" name="Int. J. Syst. Evol. Microbiol.">
        <title>The Global Catalogue of Microorganisms (GCM) 10K type strain sequencing project: providing services to taxonomists for standard genome sequencing and annotation.</title>
        <authorList>
            <consortium name="The Broad Institute Genomics Platform"/>
            <consortium name="The Broad Institute Genome Sequencing Center for Infectious Disease"/>
            <person name="Wu L."/>
            <person name="Ma J."/>
        </authorList>
    </citation>
    <scope>NUCLEOTIDE SEQUENCE [LARGE SCALE GENOMIC DNA]</scope>
    <source>
        <strain evidence="3">JCM 17111</strain>
    </source>
</reference>
<evidence type="ECO:0000259" key="1">
    <source>
        <dbReference type="Pfam" id="PF01872"/>
    </source>
</evidence>
<dbReference type="Proteomes" id="UP001500954">
    <property type="component" value="Unassembled WGS sequence"/>
</dbReference>
<dbReference type="RefSeq" id="WP_345008114.1">
    <property type="nucleotide sequence ID" value="NZ_BAABCY010000107.1"/>
</dbReference>
<accession>A0ABP6YNA4</accession>
<sequence>MEKKNSVYIGTSLDGYIADKQGGLAWLDSIPNPEGVDMGYNAFMSQIDALVMGRNTFETVCGFDIPWPYQKPVFVLSKSLTDLPNKFKDKAQLVKGSISEVLEQIHQKGYYRLYIDGGTTIQSFLEEDRIDDMIITIIPVLLGGGTPLFSELSKPLDFECTATERFLNSIVQNHFKRRKPH</sequence>
<dbReference type="EMBL" id="BAABCY010000107">
    <property type="protein sequence ID" value="GAA3585857.1"/>
    <property type="molecule type" value="Genomic_DNA"/>
</dbReference>
<dbReference type="Gene3D" id="3.40.430.10">
    <property type="entry name" value="Dihydrofolate Reductase, subunit A"/>
    <property type="match status" value="1"/>
</dbReference>
<dbReference type="InterPro" id="IPR050765">
    <property type="entry name" value="Riboflavin_Biosynth_HTPR"/>
</dbReference>
<organism evidence="2 3">
    <name type="scientific">Snuella lapsa</name>
    <dbReference type="NCBI Taxonomy" id="870481"/>
    <lineage>
        <taxon>Bacteria</taxon>
        <taxon>Pseudomonadati</taxon>
        <taxon>Bacteroidota</taxon>
        <taxon>Flavobacteriia</taxon>
        <taxon>Flavobacteriales</taxon>
        <taxon>Flavobacteriaceae</taxon>
        <taxon>Snuella</taxon>
    </lineage>
</organism>
<proteinExistence type="predicted"/>
<feature type="domain" description="Bacterial bifunctional deaminase-reductase C-terminal" evidence="1">
    <location>
        <begin position="9"/>
        <end position="170"/>
    </location>
</feature>
<dbReference type="Pfam" id="PF01872">
    <property type="entry name" value="RibD_C"/>
    <property type="match status" value="1"/>
</dbReference>
<dbReference type="InterPro" id="IPR002734">
    <property type="entry name" value="RibDG_C"/>
</dbReference>
<comment type="caution">
    <text evidence="2">The sequence shown here is derived from an EMBL/GenBank/DDBJ whole genome shotgun (WGS) entry which is preliminary data.</text>
</comment>
<dbReference type="InterPro" id="IPR024072">
    <property type="entry name" value="DHFR-like_dom_sf"/>
</dbReference>
<keyword evidence="3" id="KW-1185">Reference proteome</keyword>
<dbReference type="SUPFAM" id="SSF53597">
    <property type="entry name" value="Dihydrofolate reductase-like"/>
    <property type="match status" value="1"/>
</dbReference>
<dbReference type="PANTHER" id="PTHR38011:SF11">
    <property type="entry name" value="2,5-DIAMINO-6-RIBOSYLAMINO-4(3H)-PYRIMIDINONE 5'-PHOSPHATE REDUCTASE"/>
    <property type="match status" value="1"/>
</dbReference>
<name>A0ABP6YNA4_9FLAO</name>
<evidence type="ECO:0000313" key="3">
    <source>
        <dbReference type="Proteomes" id="UP001500954"/>
    </source>
</evidence>
<protein>
    <submittedName>
        <fullName evidence="2">Dihydrofolate reductase family protein</fullName>
    </submittedName>
</protein>
<gene>
    <name evidence="2" type="ORF">GCM10022395_37250</name>
</gene>